<gene>
    <name evidence="1" type="ORF">C1SCF055_LOCUS26013</name>
</gene>
<proteinExistence type="predicted"/>
<sequence length="174" mass="19244">MDDKRLGAAPSLNEFEVLEGGKWRAPPVGHAFSRLVLNFNADSDDAAAAAASGSLNLAGDSGVDSNSEESEKEKKVKWPYLSDEEIFASFSTKRKIVDCRDEYDKTVADSIALEKYLVKVNPVEAMLDENYFWRKLLATQGDQVDVGASLFSVQKQLADAEEEKGALMKQNNRY</sequence>
<keyword evidence="3" id="KW-1185">Reference proteome</keyword>
<evidence type="ECO:0000313" key="3">
    <source>
        <dbReference type="Proteomes" id="UP001152797"/>
    </source>
</evidence>
<organism evidence="1">
    <name type="scientific">Cladocopium goreaui</name>
    <dbReference type="NCBI Taxonomy" id="2562237"/>
    <lineage>
        <taxon>Eukaryota</taxon>
        <taxon>Sar</taxon>
        <taxon>Alveolata</taxon>
        <taxon>Dinophyceae</taxon>
        <taxon>Suessiales</taxon>
        <taxon>Symbiodiniaceae</taxon>
        <taxon>Cladocopium</taxon>
    </lineage>
</organism>
<dbReference type="Proteomes" id="UP001152797">
    <property type="component" value="Unassembled WGS sequence"/>
</dbReference>
<dbReference type="AlphaFoldDB" id="A0A9P1G794"/>
<accession>A0A9P1G794</accession>
<dbReference type="EMBL" id="CAMXCT010002685">
    <property type="protein sequence ID" value="CAI3999847.1"/>
    <property type="molecule type" value="Genomic_DNA"/>
</dbReference>
<reference evidence="1" key="1">
    <citation type="submission" date="2022-10" db="EMBL/GenBank/DDBJ databases">
        <authorList>
            <person name="Chen Y."/>
            <person name="Dougan E. K."/>
            <person name="Chan C."/>
            <person name="Rhodes N."/>
            <person name="Thang M."/>
        </authorList>
    </citation>
    <scope>NUCLEOTIDE SEQUENCE</scope>
</reference>
<evidence type="ECO:0000313" key="1">
    <source>
        <dbReference type="EMBL" id="CAI3999847.1"/>
    </source>
</evidence>
<name>A0A9P1G794_9DINO</name>
<reference evidence="2 3" key="2">
    <citation type="submission" date="2024-05" db="EMBL/GenBank/DDBJ databases">
        <authorList>
            <person name="Chen Y."/>
            <person name="Shah S."/>
            <person name="Dougan E. K."/>
            <person name="Thang M."/>
            <person name="Chan C."/>
        </authorList>
    </citation>
    <scope>NUCLEOTIDE SEQUENCE [LARGE SCALE GENOMIC DNA]</scope>
</reference>
<feature type="non-terminal residue" evidence="1">
    <location>
        <position position="174"/>
    </location>
</feature>
<comment type="caution">
    <text evidence="1">The sequence shown here is derived from an EMBL/GenBank/DDBJ whole genome shotgun (WGS) entry which is preliminary data.</text>
</comment>
<dbReference type="EMBL" id="CAMXCT020002685">
    <property type="protein sequence ID" value="CAL1153222.1"/>
    <property type="molecule type" value="Genomic_DNA"/>
</dbReference>
<evidence type="ECO:0000313" key="2">
    <source>
        <dbReference type="EMBL" id="CAL4787159.1"/>
    </source>
</evidence>
<protein>
    <submittedName>
        <fullName evidence="1">Uncharacterized protein</fullName>
    </submittedName>
</protein>
<dbReference type="EMBL" id="CAMXCT030002685">
    <property type="protein sequence ID" value="CAL4787159.1"/>
    <property type="molecule type" value="Genomic_DNA"/>
</dbReference>